<accession>A0A0C4Y6W5</accession>
<dbReference type="InterPro" id="IPR023936">
    <property type="entry name" value="RutE-like"/>
</dbReference>
<dbReference type="InterPro" id="IPR000415">
    <property type="entry name" value="Nitroreductase-like"/>
</dbReference>
<dbReference type="CDD" id="cd02148">
    <property type="entry name" value="RutE-like"/>
    <property type="match status" value="1"/>
</dbReference>
<dbReference type="Pfam" id="PF00881">
    <property type="entry name" value="Nitroreductase"/>
    <property type="match status" value="1"/>
</dbReference>
<dbReference type="InterPro" id="IPR029479">
    <property type="entry name" value="Nitroreductase"/>
</dbReference>
<evidence type="ECO:0000313" key="8">
    <source>
        <dbReference type="Proteomes" id="UP000031843"/>
    </source>
</evidence>
<dbReference type="PANTHER" id="PTHR43543">
    <property type="entry name" value="MALONIC SEMIALDEHYDE REDUCTASE RUTE-RELATED"/>
    <property type="match status" value="1"/>
</dbReference>
<comment type="cofactor">
    <cofactor evidence="5">
        <name>FMN</name>
        <dbReference type="ChEBI" id="CHEBI:58210"/>
    </cofactor>
</comment>
<dbReference type="HAMAP" id="MF_01204">
    <property type="entry name" value="Oxidoreductase_RutE_HadB"/>
    <property type="match status" value="1"/>
</dbReference>
<dbReference type="KEGG" id="cbw:RR42_m1232"/>
<keyword evidence="5" id="KW-0520">NAD</keyword>
<reference evidence="7 8" key="1">
    <citation type="journal article" date="2015" name="Genome Announc.">
        <title>Complete Genome Sequence of Cupriavidus basilensis 4G11, Isolated from the Oak Ridge Field Research Center Site.</title>
        <authorList>
            <person name="Ray J."/>
            <person name="Waters R.J."/>
            <person name="Skerker J.M."/>
            <person name="Kuehl J.V."/>
            <person name="Price M.N."/>
            <person name="Huang J."/>
            <person name="Chakraborty R."/>
            <person name="Arkin A.P."/>
            <person name="Deutschbauer A."/>
        </authorList>
    </citation>
    <scope>NUCLEOTIDE SEQUENCE [LARGE SCALE GENOMIC DNA]</scope>
    <source>
        <strain evidence="7">4G11</strain>
    </source>
</reference>
<feature type="domain" description="Nitroreductase" evidence="6">
    <location>
        <begin position="23"/>
        <end position="173"/>
    </location>
</feature>
<keyword evidence="3 5" id="KW-0521">NADP</keyword>
<evidence type="ECO:0000256" key="5">
    <source>
        <dbReference type="HAMAP-Rule" id="MF_01204"/>
    </source>
</evidence>
<dbReference type="InterPro" id="IPR050461">
    <property type="entry name" value="Nitroreductase_HadB/RutE"/>
</dbReference>
<keyword evidence="8" id="KW-1185">Reference proteome</keyword>
<evidence type="ECO:0000259" key="6">
    <source>
        <dbReference type="Pfam" id="PF00881"/>
    </source>
</evidence>
<protein>
    <recommendedName>
        <fullName evidence="5">Putative NADH dehydrogenase/NAD(P)H nitroreductase RR42_m1232</fullName>
        <ecNumber evidence="5">1.-.-.-</ecNumber>
    </recommendedName>
</protein>
<comment type="similarity">
    <text evidence="5">Belongs to the nitroreductase family. HadB/RutE subfamily.</text>
</comment>
<dbReference type="GO" id="GO:0016491">
    <property type="term" value="F:oxidoreductase activity"/>
    <property type="evidence" value="ECO:0007669"/>
    <property type="project" value="UniProtKB-UniRule"/>
</dbReference>
<dbReference type="Proteomes" id="UP000031843">
    <property type="component" value="Chromosome main"/>
</dbReference>
<dbReference type="EC" id="1.-.-.-" evidence="5"/>
<sequence>MKPIDQVAIAQLFTEARTHNVWQDRQVDDAVLHQIYDAMKFGPTAANGSPARIVFVKSAAEKARLVECVSAGNVEKTRSAPVTAIVAFDNAFHDQLPKLFPHADARSWYAGQPEKIARDALMNSSLQGGYFILAARALGLDCGPMAGFDAGKVNAAFFADGKWSVNFLVNLGYGEADKLFPRSPRLSFDEACRIV</sequence>
<evidence type="ECO:0000313" key="7">
    <source>
        <dbReference type="EMBL" id="AJG18638.1"/>
    </source>
</evidence>
<dbReference type="OrthoDB" id="9784375at2"/>
<evidence type="ECO:0000256" key="4">
    <source>
        <dbReference type="ARBA" id="ARBA00023002"/>
    </source>
</evidence>
<gene>
    <name evidence="7" type="ORF">RR42_m1232</name>
</gene>
<keyword evidence="2 5" id="KW-0288">FMN</keyword>
<organism evidence="7 8">
    <name type="scientific">Cupriavidus basilensis</name>
    <dbReference type="NCBI Taxonomy" id="68895"/>
    <lineage>
        <taxon>Bacteria</taxon>
        <taxon>Pseudomonadati</taxon>
        <taxon>Pseudomonadota</taxon>
        <taxon>Betaproteobacteria</taxon>
        <taxon>Burkholderiales</taxon>
        <taxon>Burkholderiaceae</taxon>
        <taxon>Cupriavidus</taxon>
    </lineage>
</organism>
<evidence type="ECO:0000256" key="3">
    <source>
        <dbReference type="ARBA" id="ARBA00022857"/>
    </source>
</evidence>
<dbReference type="NCBIfam" id="NF003768">
    <property type="entry name" value="PRK05365.1"/>
    <property type="match status" value="1"/>
</dbReference>
<dbReference type="EMBL" id="CP010536">
    <property type="protein sequence ID" value="AJG18638.1"/>
    <property type="molecule type" value="Genomic_DNA"/>
</dbReference>
<dbReference type="Gene3D" id="3.40.109.10">
    <property type="entry name" value="NADH Oxidase"/>
    <property type="match status" value="1"/>
</dbReference>
<dbReference type="AlphaFoldDB" id="A0A0C4Y6W5"/>
<keyword evidence="1 5" id="KW-0285">Flavoprotein</keyword>
<proteinExistence type="inferred from homology"/>
<dbReference type="STRING" id="68895.RR42_m1232"/>
<evidence type="ECO:0000256" key="1">
    <source>
        <dbReference type="ARBA" id="ARBA00022630"/>
    </source>
</evidence>
<evidence type="ECO:0000256" key="2">
    <source>
        <dbReference type="ARBA" id="ARBA00022643"/>
    </source>
</evidence>
<keyword evidence="4 5" id="KW-0560">Oxidoreductase</keyword>
<dbReference type="PANTHER" id="PTHR43543:SF1">
    <property type="entry name" value="MALONIC SEMIALDEHYDE REDUCTASE RUTE-RELATED"/>
    <property type="match status" value="1"/>
</dbReference>
<dbReference type="RefSeq" id="WP_043344864.1">
    <property type="nucleotide sequence ID" value="NZ_CP010536.1"/>
</dbReference>
<dbReference type="SUPFAM" id="SSF55469">
    <property type="entry name" value="FMN-dependent nitroreductase-like"/>
    <property type="match status" value="1"/>
</dbReference>
<name>A0A0C4Y6W5_9BURK</name>